<feature type="transmembrane region" description="Helical" evidence="5">
    <location>
        <begin position="111"/>
        <end position="133"/>
    </location>
</feature>
<evidence type="ECO:0000256" key="5">
    <source>
        <dbReference type="SAM" id="Phobius"/>
    </source>
</evidence>
<comment type="caution">
    <text evidence="8">The sequence shown here is derived from an EMBL/GenBank/DDBJ whole genome shotgun (WGS) entry which is preliminary data.</text>
</comment>
<organism evidence="8 9">
    <name type="scientific">Didymodactylos carnosus</name>
    <dbReference type="NCBI Taxonomy" id="1234261"/>
    <lineage>
        <taxon>Eukaryota</taxon>
        <taxon>Metazoa</taxon>
        <taxon>Spiralia</taxon>
        <taxon>Gnathifera</taxon>
        <taxon>Rotifera</taxon>
        <taxon>Eurotatoria</taxon>
        <taxon>Bdelloidea</taxon>
        <taxon>Philodinida</taxon>
        <taxon>Philodinidae</taxon>
        <taxon>Didymodactylos</taxon>
    </lineage>
</organism>
<evidence type="ECO:0000256" key="3">
    <source>
        <dbReference type="ARBA" id="ARBA00022989"/>
    </source>
</evidence>
<feature type="domain" description="Ion transport" evidence="6">
    <location>
        <begin position="50"/>
        <end position="284"/>
    </location>
</feature>
<evidence type="ECO:0000256" key="2">
    <source>
        <dbReference type="ARBA" id="ARBA00022692"/>
    </source>
</evidence>
<keyword evidence="4 5" id="KW-0472">Membrane</keyword>
<evidence type="ECO:0000256" key="4">
    <source>
        <dbReference type="ARBA" id="ARBA00023136"/>
    </source>
</evidence>
<sequence length="305" mass="35442">PYGINYNDSYAVNNPKVFKGDAHINKTILQFIHFHQTLHMKFSYHCIQYIFIVLLFSYVMLFQFEPPIGNIPSIHWTEILLIILISCMMIEEFRYFLTQDNLTLWGKCKTYFSSFFKQLSLVSYILFYVGLILRFQDATTSASFDAARIVMGYAIEIWILRALSFIYVLSFLGPHLVAIGKMLKDLLFFMILIGLVMTAYGVASRSIAYQNLDDQNGQLNFTALDVFGKIIYPVYYLMYSDFNNETGYLDAYTGASWSIATHVLLAFHMLFINVLLFNLLIAMFKFFFELQKPEKKGENEKMKGL</sequence>
<evidence type="ECO:0000313" key="9">
    <source>
        <dbReference type="Proteomes" id="UP000682733"/>
    </source>
</evidence>
<comment type="subcellular location">
    <subcellularLocation>
        <location evidence="1">Membrane</location>
        <topology evidence="1">Multi-pass membrane protein</topology>
    </subcellularLocation>
</comment>
<dbReference type="GO" id="GO:0005886">
    <property type="term" value="C:plasma membrane"/>
    <property type="evidence" value="ECO:0007669"/>
    <property type="project" value="TreeGrafter"/>
</dbReference>
<evidence type="ECO:0000256" key="1">
    <source>
        <dbReference type="ARBA" id="ARBA00004141"/>
    </source>
</evidence>
<keyword evidence="3 5" id="KW-1133">Transmembrane helix</keyword>
<feature type="transmembrane region" description="Helical" evidence="5">
    <location>
        <begin position="73"/>
        <end position="90"/>
    </location>
</feature>
<feature type="transmembrane region" description="Helical" evidence="5">
    <location>
        <begin position="186"/>
        <end position="203"/>
    </location>
</feature>
<accession>A0A8S2QDJ0</accession>
<gene>
    <name evidence="7" type="ORF">OVA965_LOCUS28222</name>
    <name evidence="8" type="ORF">TMI583_LOCUS28972</name>
</gene>
<dbReference type="GO" id="GO:0099604">
    <property type="term" value="F:ligand-gated calcium channel activity"/>
    <property type="evidence" value="ECO:0007669"/>
    <property type="project" value="TreeGrafter"/>
</dbReference>
<dbReference type="EMBL" id="CAJOBA010040684">
    <property type="protein sequence ID" value="CAF4098918.1"/>
    <property type="molecule type" value="Genomic_DNA"/>
</dbReference>
<dbReference type="AlphaFoldDB" id="A0A8S2QDJ0"/>
<reference evidence="8" key="1">
    <citation type="submission" date="2021-02" db="EMBL/GenBank/DDBJ databases">
        <authorList>
            <person name="Nowell W R."/>
        </authorList>
    </citation>
    <scope>NUCLEOTIDE SEQUENCE</scope>
</reference>
<protein>
    <recommendedName>
        <fullName evidence="6">Ion transport domain-containing protein</fullName>
    </recommendedName>
</protein>
<dbReference type="Proteomes" id="UP000682733">
    <property type="component" value="Unassembled WGS sequence"/>
</dbReference>
<feature type="transmembrane region" description="Helical" evidence="5">
    <location>
        <begin position="153"/>
        <end position="174"/>
    </location>
</feature>
<dbReference type="PANTHER" id="PTHR13800">
    <property type="entry name" value="TRANSIENT RECEPTOR POTENTIAL CATION CHANNEL, SUBFAMILY M, MEMBER 6"/>
    <property type="match status" value="1"/>
</dbReference>
<dbReference type="EMBL" id="CAJNOK010019115">
    <property type="protein sequence ID" value="CAF1293843.1"/>
    <property type="molecule type" value="Genomic_DNA"/>
</dbReference>
<dbReference type="Pfam" id="PF00520">
    <property type="entry name" value="Ion_trans"/>
    <property type="match status" value="1"/>
</dbReference>
<evidence type="ECO:0000259" key="6">
    <source>
        <dbReference type="Pfam" id="PF00520"/>
    </source>
</evidence>
<dbReference type="PANTHER" id="PTHR13800:SF12">
    <property type="entry name" value="TRANSIENT RECEPTOR POTENTIAL CATION CHANNEL SUBFAMILY M MEMBER-LIKE 2"/>
    <property type="match status" value="1"/>
</dbReference>
<dbReference type="InterPro" id="IPR005821">
    <property type="entry name" value="Ion_trans_dom"/>
</dbReference>
<evidence type="ECO:0000313" key="7">
    <source>
        <dbReference type="EMBL" id="CAF1293843.1"/>
    </source>
</evidence>
<proteinExistence type="predicted"/>
<name>A0A8S2QDJ0_9BILA</name>
<feature type="transmembrane region" description="Helical" evidence="5">
    <location>
        <begin position="265"/>
        <end position="288"/>
    </location>
</feature>
<feature type="transmembrane region" description="Helical" evidence="5">
    <location>
        <begin position="42"/>
        <end position="61"/>
    </location>
</feature>
<dbReference type="InterPro" id="IPR050927">
    <property type="entry name" value="TRPM"/>
</dbReference>
<feature type="non-terminal residue" evidence="8">
    <location>
        <position position="305"/>
    </location>
</feature>
<dbReference type="Proteomes" id="UP000677228">
    <property type="component" value="Unassembled WGS sequence"/>
</dbReference>
<keyword evidence="2 5" id="KW-0812">Transmembrane</keyword>
<evidence type="ECO:0000313" key="8">
    <source>
        <dbReference type="EMBL" id="CAF4098918.1"/>
    </source>
</evidence>